<evidence type="ECO:0000259" key="10">
    <source>
        <dbReference type="PROSITE" id="PS51371"/>
    </source>
</evidence>
<comment type="subcellular location">
    <subcellularLocation>
        <location evidence="9">Cell membrane</location>
        <topology evidence="9">Multi-pass membrane protein</topology>
    </subcellularLocation>
    <subcellularLocation>
        <location evidence="1">Membrane</location>
        <topology evidence="1">Multi-pass membrane protein</topology>
    </subcellularLocation>
</comment>
<evidence type="ECO:0000313" key="11">
    <source>
        <dbReference type="EMBL" id="CAA6820638.1"/>
    </source>
</evidence>
<dbReference type="EMBL" id="CACVAP010000093">
    <property type="protein sequence ID" value="CAA6820638.1"/>
    <property type="molecule type" value="Genomic_DNA"/>
</dbReference>
<dbReference type="InterPro" id="IPR006667">
    <property type="entry name" value="SLC41_membr_dom"/>
</dbReference>
<evidence type="ECO:0000256" key="9">
    <source>
        <dbReference type="RuleBase" id="RU362011"/>
    </source>
</evidence>
<keyword evidence="9" id="KW-0479">Metal-binding</keyword>
<evidence type="ECO:0000256" key="7">
    <source>
        <dbReference type="ARBA" id="ARBA00023136"/>
    </source>
</evidence>
<evidence type="ECO:0000256" key="4">
    <source>
        <dbReference type="ARBA" id="ARBA00022692"/>
    </source>
</evidence>
<comment type="similarity">
    <text evidence="2 9">Belongs to the SLC41A transporter family.</text>
</comment>
<evidence type="ECO:0000256" key="2">
    <source>
        <dbReference type="ARBA" id="ARBA00009749"/>
    </source>
</evidence>
<feature type="domain" description="CBS" evidence="10">
    <location>
        <begin position="204"/>
        <end position="264"/>
    </location>
</feature>
<evidence type="ECO:0000256" key="8">
    <source>
        <dbReference type="PROSITE-ProRule" id="PRU00703"/>
    </source>
</evidence>
<protein>
    <recommendedName>
        <fullName evidence="9">Magnesium transporter MgtE</fullName>
    </recommendedName>
</protein>
<feature type="transmembrane region" description="Helical" evidence="9">
    <location>
        <begin position="389"/>
        <end position="415"/>
    </location>
</feature>
<accession>A0A6S6TWU8</accession>
<dbReference type="GO" id="GO:0005886">
    <property type="term" value="C:plasma membrane"/>
    <property type="evidence" value="ECO:0007669"/>
    <property type="project" value="UniProtKB-SubCell"/>
</dbReference>
<evidence type="ECO:0000256" key="1">
    <source>
        <dbReference type="ARBA" id="ARBA00004141"/>
    </source>
</evidence>
<name>A0A6S6TWU8_9BACT</name>
<evidence type="ECO:0000256" key="3">
    <source>
        <dbReference type="ARBA" id="ARBA00022448"/>
    </source>
</evidence>
<dbReference type="PANTHER" id="PTHR43773:SF1">
    <property type="entry name" value="MAGNESIUM TRANSPORTER MGTE"/>
    <property type="match status" value="1"/>
</dbReference>
<feature type="transmembrane region" description="Helical" evidence="9">
    <location>
        <begin position="427"/>
        <end position="446"/>
    </location>
</feature>
<dbReference type="SUPFAM" id="SSF54631">
    <property type="entry name" value="CBS-domain pair"/>
    <property type="match status" value="1"/>
</dbReference>
<dbReference type="InterPro" id="IPR036739">
    <property type="entry name" value="SLC41_membr_dom_sf"/>
</dbReference>
<keyword evidence="9" id="KW-1003">Cell membrane</keyword>
<dbReference type="PANTHER" id="PTHR43773">
    <property type="entry name" value="MAGNESIUM TRANSPORTER MGTE"/>
    <property type="match status" value="1"/>
</dbReference>
<dbReference type="SUPFAM" id="SSF158791">
    <property type="entry name" value="MgtE N-terminal domain-like"/>
    <property type="match status" value="1"/>
</dbReference>
<dbReference type="NCBIfam" id="TIGR00400">
    <property type="entry name" value="mgtE"/>
    <property type="match status" value="1"/>
</dbReference>
<dbReference type="InterPro" id="IPR006669">
    <property type="entry name" value="MgtE_transporter"/>
</dbReference>
<proteinExistence type="inferred from homology"/>
<keyword evidence="3 9" id="KW-0813">Transport</keyword>
<dbReference type="Gene3D" id="3.10.580.10">
    <property type="entry name" value="CBS-domain"/>
    <property type="match status" value="1"/>
</dbReference>
<keyword evidence="4 9" id="KW-0812">Transmembrane</keyword>
<dbReference type="Pfam" id="PF01769">
    <property type="entry name" value="MgtE"/>
    <property type="match status" value="1"/>
</dbReference>
<keyword evidence="8" id="KW-0129">CBS domain</keyword>
<dbReference type="SMART" id="SM00924">
    <property type="entry name" value="MgtE_N"/>
    <property type="match status" value="1"/>
</dbReference>
<dbReference type="PROSITE" id="PS51371">
    <property type="entry name" value="CBS"/>
    <property type="match status" value="1"/>
</dbReference>
<organism evidence="11">
    <name type="scientific">uncultured Sulfurovum sp</name>
    <dbReference type="NCBI Taxonomy" id="269237"/>
    <lineage>
        <taxon>Bacteria</taxon>
        <taxon>Pseudomonadati</taxon>
        <taxon>Campylobacterota</taxon>
        <taxon>Epsilonproteobacteria</taxon>
        <taxon>Campylobacterales</taxon>
        <taxon>Sulfurovaceae</taxon>
        <taxon>Sulfurovum</taxon>
        <taxon>environmental samples</taxon>
    </lineage>
</organism>
<dbReference type="Gene3D" id="1.10.357.20">
    <property type="entry name" value="SLC41 divalent cation transporters, integral membrane domain"/>
    <property type="match status" value="1"/>
</dbReference>
<comment type="subunit">
    <text evidence="9">Homodimer.</text>
</comment>
<reference evidence="11" key="1">
    <citation type="submission" date="2020-01" db="EMBL/GenBank/DDBJ databases">
        <authorList>
            <person name="Meier V. D."/>
            <person name="Meier V D."/>
        </authorList>
    </citation>
    <scope>NUCLEOTIDE SEQUENCE</scope>
    <source>
        <strain evidence="11">HLG_WM_MAG_06</strain>
    </source>
</reference>
<feature type="transmembrane region" description="Helical" evidence="9">
    <location>
        <begin position="289"/>
        <end position="308"/>
    </location>
</feature>
<dbReference type="GO" id="GO:0046872">
    <property type="term" value="F:metal ion binding"/>
    <property type="evidence" value="ECO:0007669"/>
    <property type="project" value="UniProtKB-KW"/>
</dbReference>
<dbReference type="Gene3D" id="1.25.60.10">
    <property type="entry name" value="MgtE N-terminal domain-like"/>
    <property type="match status" value="1"/>
</dbReference>
<comment type="function">
    <text evidence="9">Acts as a magnesium transporter.</text>
</comment>
<sequence>MLKNSIHKYLEQLKEGIHHEKIEPKVHHADMADYLEEVKKSDEDKFFEHFNLLPIEKKAKTFLELPSTFKKDVLKNYDARTLAELIEVLKSDDASNVFLLLTQSTPEKEEDVFSFLSDKRQEEIEQLSDYTEEEAGSLMQTELFKVCKDERIVDALKKLAILKEEGIGRVLSLYVTDEHDKLLKTICLDDLILEDESQKVSDFMDKFPHPHVVSAHEELDYTLQMIEKYDLNILAVVDRKGHLIGQITHDDLLDSLQKKATQQIYNLNKLHADEEIEESFTKTTQTRSIWLSINLVNAILASLVIGLFEHTLETIVALAVLMPIVANMAGTASIQTMTVVVRQMGLGEINLKDIRPILIKEMTMATLNGLLFAILSMAVAYFWFGQELIAYAIGLSMFVSFVFAGVLGATVPMLVKKVGLDPAISSSVVVITLVDIMGFFSFLWFAEMLVL</sequence>
<keyword evidence="5 9" id="KW-0460">Magnesium</keyword>
<evidence type="ECO:0000256" key="6">
    <source>
        <dbReference type="ARBA" id="ARBA00022989"/>
    </source>
</evidence>
<dbReference type="Pfam" id="PF00571">
    <property type="entry name" value="CBS"/>
    <property type="match status" value="1"/>
</dbReference>
<evidence type="ECO:0000256" key="5">
    <source>
        <dbReference type="ARBA" id="ARBA00022842"/>
    </source>
</evidence>
<dbReference type="InterPro" id="IPR038076">
    <property type="entry name" value="MgtE_N_sf"/>
</dbReference>
<dbReference type="InterPro" id="IPR006668">
    <property type="entry name" value="Mg_transptr_MgtE_intracell_dom"/>
</dbReference>
<keyword evidence="6 9" id="KW-1133">Transmembrane helix</keyword>
<dbReference type="InterPro" id="IPR046342">
    <property type="entry name" value="CBS_dom_sf"/>
</dbReference>
<dbReference type="AlphaFoldDB" id="A0A6S6TWU8"/>
<feature type="transmembrane region" description="Helical" evidence="9">
    <location>
        <begin position="314"/>
        <end position="341"/>
    </location>
</feature>
<dbReference type="GO" id="GO:0015095">
    <property type="term" value="F:magnesium ion transmembrane transporter activity"/>
    <property type="evidence" value="ECO:0007669"/>
    <property type="project" value="UniProtKB-UniRule"/>
</dbReference>
<dbReference type="CDD" id="cd04606">
    <property type="entry name" value="CBS_pair_Mg_transporter"/>
    <property type="match status" value="1"/>
</dbReference>
<gene>
    <name evidence="11" type="ORF">HELGO_WM1515</name>
</gene>
<keyword evidence="7 9" id="KW-0472">Membrane</keyword>
<dbReference type="Pfam" id="PF03448">
    <property type="entry name" value="MgtE_N"/>
    <property type="match status" value="1"/>
</dbReference>
<dbReference type="InterPro" id="IPR000644">
    <property type="entry name" value="CBS_dom"/>
</dbReference>
<feature type="transmembrane region" description="Helical" evidence="9">
    <location>
        <begin position="362"/>
        <end position="383"/>
    </location>
</feature>
<dbReference type="SUPFAM" id="SSF161093">
    <property type="entry name" value="MgtE membrane domain-like"/>
    <property type="match status" value="1"/>
</dbReference>